<accession>A0ABT8T8R8</accession>
<dbReference type="InterPro" id="IPR045851">
    <property type="entry name" value="AMP-bd_C_sf"/>
</dbReference>
<protein>
    <submittedName>
        <fullName evidence="1">Amino acid adenylation protein</fullName>
    </submittedName>
</protein>
<dbReference type="Proteomes" id="UP001171111">
    <property type="component" value="Unassembled WGS sequence"/>
</dbReference>
<dbReference type="SUPFAM" id="SSF56801">
    <property type="entry name" value="Acetyl-CoA synthetase-like"/>
    <property type="match status" value="1"/>
</dbReference>
<evidence type="ECO:0000313" key="1">
    <source>
        <dbReference type="EMBL" id="MDO2410146.1"/>
    </source>
</evidence>
<dbReference type="EMBL" id="JAULJQ010000032">
    <property type="protein sequence ID" value="MDO2410146.1"/>
    <property type="molecule type" value="Genomic_DNA"/>
</dbReference>
<dbReference type="PANTHER" id="PTHR45527:SF1">
    <property type="entry name" value="FATTY ACID SYNTHASE"/>
    <property type="match status" value="1"/>
</dbReference>
<feature type="non-terminal residue" evidence="1">
    <location>
        <position position="1"/>
    </location>
</feature>
<sequence>FKDNEIITFYESNKELDCLKDFLGAKIPAYMIPRKFFHVKKLPQNPNGKIDRKALKQKLE</sequence>
<organism evidence="1 2">
    <name type="scientific">Campylobacter magnus</name>
    <dbReference type="NCBI Taxonomy" id="3026462"/>
    <lineage>
        <taxon>Bacteria</taxon>
        <taxon>Pseudomonadati</taxon>
        <taxon>Campylobacterota</taxon>
        <taxon>Epsilonproteobacteria</taxon>
        <taxon>Campylobacterales</taxon>
        <taxon>Campylobacteraceae</taxon>
        <taxon>Campylobacter</taxon>
    </lineage>
</organism>
<gene>
    <name evidence="1" type="ORF">Q2362_08635</name>
</gene>
<name>A0ABT8T8R8_9BACT</name>
<dbReference type="Gene3D" id="3.30.300.30">
    <property type="match status" value="1"/>
</dbReference>
<reference evidence="1 2" key="1">
    <citation type="submission" date="2023-06" db="EMBL/GenBank/DDBJ databases">
        <title>Campylobacter magnum sp. nov., isolated from cecal contents of domestic pigs (Sus scrofa domesticus).</title>
        <authorList>
            <person name="Papic B."/>
            <person name="Gruntar I."/>
        </authorList>
    </citation>
    <scope>NUCLEOTIDE SEQUENCE [LARGE SCALE GENOMIC DNA]</scope>
    <source>
        <strain evidence="2">34484-21</strain>
    </source>
</reference>
<comment type="caution">
    <text evidence="1">The sequence shown here is derived from an EMBL/GenBank/DDBJ whole genome shotgun (WGS) entry which is preliminary data.</text>
</comment>
<keyword evidence="2" id="KW-1185">Reference proteome</keyword>
<evidence type="ECO:0000313" key="2">
    <source>
        <dbReference type="Proteomes" id="UP001171111"/>
    </source>
</evidence>
<dbReference type="PANTHER" id="PTHR45527">
    <property type="entry name" value="NONRIBOSOMAL PEPTIDE SYNTHETASE"/>
    <property type="match status" value="1"/>
</dbReference>
<proteinExistence type="predicted"/>